<feature type="compositionally biased region" description="Polar residues" evidence="1">
    <location>
        <begin position="267"/>
        <end position="278"/>
    </location>
</feature>
<comment type="caution">
    <text evidence="2">The sequence shown here is derived from an EMBL/GenBank/DDBJ whole genome shotgun (WGS) entry which is preliminary data.</text>
</comment>
<keyword evidence="3" id="KW-1185">Reference proteome</keyword>
<evidence type="ECO:0000256" key="1">
    <source>
        <dbReference type="SAM" id="MobiDB-lite"/>
    </source>
</evidence>
<evidence type="ECO:0008006" key="4">
    <source>
        <dbReference type="Google" id="ProtNLM"/>
    </source>
</evidence>
<name>A0ABP0NBP1_9DINO</name>
<accession>A0ABP0NBP1</accession>
<reference evidence="2 3" key="1">
    <citation type="submission" date="2024-02" db="EMBL/GenBank/DDBJ databases">
        <authorList>
            <person name="Chen Y."/>
            <person name="Shah S."/>
            <person name="Dougan E. K."/>
            <person name="Thang M."/>
            <person name="Chan C."/>
        </authorList>
    </citation>
    <scope>NUCLEOTIDE SEQUENCE [LARGE SCALE GENOMIC DNA]</scope>
</reference>
<dbReference type="Proteomes" id="UP001642484">
    <property type="component" value="Unassembled WGS sequence"/>
</dbReference>
<evidence type="ECO:0000313" key="2">
    <source>
        <dbReference type="EMBL" id="CAK9060996.1"/>
    </source>
</evidence>
<sequence length="323" mass="34960">MALIGDFKKQVNSLVAQKASAKKVLASTIGAAQGFQSILPSLDGGGRGLGARAASETPRPNEEVTLPALNLTQSQASETTPSLDQTVSEMGFAASSQPAVTSQPRWKQLAQKAKEDMAATQPALGVENTGDTKRLANHARRAINALAARPTVEPELEENIETFAKLLVETFGSLTAAFEEFDHHGREEITRAQWDAALNARGWDTQEICGIAASKLFSLVSRASKKPIGALTLPAWKSFFQEVFEPHSCTSSGGGSRGDRRFHERSPGTSKGTEAGSSQRRCQGFLRWNVLLSTPELRDYPAPAGCPSWRWSPRAECRLQGWR</sequence>
<protein>
    <recommendedName>
        <fullName evidence="4">Defective in cullin neddylation protein</fullName>
    </recommendedName>
</protein>
<proteinExistence type="predicted"/>
<gene>
    <name evidence="2" type="ORF">CCMP2556_LOCUS29993</name>
</gene>
<feature type="region of interest" description="Disordered" evidence="1">
    <location>
        <begin position="249"/>
        <end position="278"/>
    </location>
</feature>
<dbReference type="EMBL" id="CAXAMN010021584">
    <property type="protein sequence ID" value="CAK9060996.1"/>
    <property type="molecule type" value="Genomic_DNA"/>
</dbReference>
<feature type="compositionally biased region" description="Basic and acidic residues" evidence="1">
    <location>
        <begin position="257"/>
        <end position="266"/>
    </location>
</feature>
<organism evidence="2 3">
    <name type="scientific">Durusdinium trenchii</name>
    <dbReference type="NCBI Taxonomy" id="1381693"/>
    <lineage>
        <taxon>Eukaryota</taxon>
        <taxon>Sar</taxon>
        <taxon>Alveolata</taxon>
        <taxon>Dinophyceae</taxon>
        <taxon>Suessiales</taxon>
        <taxon>Symbiodiniaceae</taxon>
        <taxon>Durusdinium</taxon>
    </lineage>
</organism>
<evidence type="ECO:0000313" key="3">
    <source>
        <dbReference type="Proteomes" id="UP001642484"/>
    </source>
</evidence>